<dbReference type="AlphaFoldDB" id="G0HEN7"/>
<protein>
    <recommendedName>
        <fullName evidence="3">DUF1918 domain-containing protein</fullName>
    </recommendedName>
</protein>
<accession>G0HEN7</accession>
<evidence type="ECO:0000313" key="1">
    <source>
        <dbReference type="EMBL" id="AEK37023.1"/>
    </source>
</evidence>
<dbReference type="Proteomes" id="UP000006659">
    <property type="component" value="Chromosome"/>
</dbReference>
<proteinExistence type="predicted"/>
<evidence type="ECO:0008006" key="3">
    <source>
        <dbReference type="Google" id="ProtNLM"/>
    </source>
</evidence>
<gene>
    <name evidence="1" type="ordered locus">CVAR_1671</name>
</gene>
<sequence>MTSGNTVTGLKRGDRVMVPFGASTLTGIVEGQNLSGRFQVRLLWEDGTDDDPDSEPMYASCRPEELTWAPGYPKR</sequence>
<dbReference type="HOGENOM" id="CLU_2664912_0_0_11"/>
<reference evidence="1 2" key="1">
    <citation type="journal article" date="2011" name="BMC Genomics">
        <title>Complete genome sequence of Corynebacterium variabile DSM 44702 isolated from the surface of smear-ripened cheeses and insights into cheese ripening and flavor generation.</title>
        <authorList>
            <person name="Schroeder J."/>
            <person name="Maus I."/>
            <person name="Trost E."/>
            <person name="Tauch A."/>
        </authorList>
    </citation>
    <scope>NUCLEOTIDE SEQUENCE [LARGE SCALE GENOMIC DNA]</scope>
    <source>
        <strain evidence="2">DSM 44702 / JCM 12073 / NCIMB 30131</strain>
    </source>
</reference>
<dbReference type="EMBL" id="CP002917">
    <property type="protein sequence ID" value="AEK37023.1"/>
    <property type="molecule type" value="Genomic_DNA"/>
</dbReference>
<organism evidence="1 2">
    <name type="scientific">Corynebacterium variabile (strain DSM 44702 / CIP 107183 / JCM 12073 / NCIMB 30131)</name>
    <name type="common">Corynebacterium mooreparkense</name>
    <dbReference type="NCBI Taxonomy" id="858619"/>
    <lineage>
        <taxon>Bacteria</taxon>
        <taxon>Bacillati</taxon>
        <taxon>Actinomycetota</taxon>
        <taxon>Actinomycetes</taxon>
        <taxon>Mycobacteriales</taxon>
        <taxon>Corynebacteriaceae</taxon>
        <taxon>Corynebacterium</taxon>
    </lineage>
</organism>
<dbReference type="KEGG" id="cva:CVAR_1671"/>
<dbReference type="STRING" id="858619.CVAR_1671"/>
<name>G0HEN7_CORVD</name>
<evidence type="ECO:0000313" key="2">
    <source>
        <dbReference type="Proteomes" id="UP000006659"/>
    </source>
</evidence>